<comment type="caution">
    <text evidence="1">The sequence shown here is derived from an EMBL/GenBank/DDBJ whole genome shotgun (WGS) entry which is preliminary data.</text>
</comment>
<accession>A0A0W8FVU0</accession>
<dbReference type="EMBL" id="LNQE01000802">
    <property type="protein sequence ID" value="KUG24898.1"/>
    <property type="molecule type" value="Genomic_DNA"/>
</dbReference>
<sequence length="227" mass="25200">MATLKGNVLGKIRGKVGTVSGRVRNGKNYLVSLPASFNVPNDPLSLARREKFKMAVKFAKAVNADPLLKEIWNINNTSNRTVFNLVMQQNYKLLENNSPSNSNIITPELGFNPNLDSAAYADGDITLTTNILSETLTIDPEVETKITANGFIFAEDPSSGNVELYNFYNFSMAPQAIDLEQPMTFVRTLPYIQQMGLEHYQVIKIYSALITLSDELLPVQFSLTSVN</sequence>
<proteinExistence type="predicted"/>
<reference evidence="1" key="1">
    <citation type="journal article" date="2015" name="Proc. Natl. Acad. Sci. U.S.A.">
        <title>Networks of energetic and metabolic interactions define dynamics in microbial communities.</title>
        <authorList>
            <person name="Embree M."/>
            <person name="Liu J.K."/>
            <person name="Al-Bassam M.M."/>
            <person name="Zengler K."/>
        </authorList>
    </citation>
    <scope>NUCLEOTIDE SEQUENCE</scope>
</reference>
<gene>
    <name evidence="1" type="ORF">ASZ90_005285</name>
</gene>
<protein>
    <submittedName>
        <fullName evidence="1">Uncharacterized protein</fullName>
    </submittedName>
</protein>
<name>A0A0W8FVU0_9ZZZZ</name>
<organism evidence="1">
    <name type="scientific">hydrocarbon metagenome</name>
    <dbReference type="NCBI Taxonomy" id="938273"/>
    <lineage>
        <taxon>unclassified sequences</taxon>
        <taxon>metagenomes</taxon>
        <taxon>ecological metagenomes</taxon>
    </lineage>
</organism>
<dbReference type="AlphaFoldDB" id="A0A0W8FVU0"/>
<evidence type="ECO:0000313" key="1">
    <source>
        <dbReference type="EMBL" id="KUG24898.1"/>
    </source>
</evidence>